<sequence>MNTEYLYLCLLFPFDQPRRKWKLSLAQLRFAYLYLY</sequence>
<accession>A0A0A8YYT0</accession>
<dbReference type="AlphaFoldDB" id="A0A0A8YYT0"/>
<protein>
    <submittedName>
        <fullName evidence="1">Uncharacterized protein</fullName>
    </submittedName>
</protein>
<organism evidence="1">
    <name type="scientific">Arundo donax</name>
    <name type="common">Giant reed</name>
    <name type="synonym">Donax arundinaceus</name>
    <dbReference type="NCBI Taxonomy" id="35708"/>
    <lineage>
        <taxon>Eukaryota</taxon>
        <taxon>Viridiplantae</taxon>
        <taxon>Streptophyta</taxon>
        <taxon>Embryophyta</taxon>
        <taxon>Tracheophyta</taxon>
        <taxon>Spermatophyta</taxon>
        <taxon>Magnoliopsida</taxon>
        <taxon>Liliopsida</taxon>
        <taxon>Poales</taxon>
        <taxon>Poaceae</taxon>
        <taxon>PACMAD clade</taxon>
        <taxon>Arundinoideae</taxon>
        <taxon>Arundineae</taxon>
        <taxon>Arundo</taxon>
    </lineage>
</organism>
<reference evidence="1" key="1">
    <citation type="submission" date="2014-09" db="EMBL/GenBank/DDBJ databases">
        <authorList>
            <person name="Magalhaes I.L.F."/>
            <person name="Oliveira U."/>
            <person name="Santos F.R."/>
            <person name="Vidigal T.H.D.A."/>
            <person name="Brescovit A.D."/>
            <person name="Santos A.J."/>
        </authorList>
    </citation>
    <scope>NUCLEOTIDE SEQUENCE</scope>
    <source>
        <tissue evidence="1">Shoot tissue taken approximately 20 cm above the soil surface</tissue>
    </source>
</reference>
<name>A0A0A8YYT0_ARUDO</name>
<evidence type="ECO:0000313" key="1">
    <source>
        <dbReference type="EMBL" id="JAD29605.1"/>
    </source>
</evidence>
<reference evidence="1" key="2">
    <citation type="journal article" date="2015" name="Data Brief">
        <title>Shoot transcriptome of the giant reed, Arundo donax.</title>
        <authorList>
            <person name="Barrero R.A."/>
            <person name="Guerrero F.D."/>
            <person name="Moolhuijzen P."/>
            <person name="Goolsby J.A."/>
            <person name="Tidwell J."/>
            <person name="Bellgard S.E."/>
            <person name="Bellgard M.I."/>
        </authorList>
    </citation>
    <scope>NUCLEOTIDE SEQUENCE</scope>
    <source>
        <tissue evidence="1">Shoot tissue taken approximately 20 cm above the soil surface</tissue>
    </source>
</reference>
<dbReference type="EMBL" id="GBRH01268290">
    <property type="protein sequence ID" value="JAD29605.1"/>
    <property type="molecule type" value="Transcribed_RNA"/>
</dbReference>
<proteinExistence type="predicted"/>